<dbReference type="SUPFAM" id="SSF52402">
    <property type="entry name" value="Adenine nucleotide alpha hydrolases-like"/>
    <property type="match status" value="1"/>
</dbReference>
<feature type="binding site" evidence="2">
    <location>
        <position position="21"/>
    </location>
    <ligand>
        <name>Zn(2+)</name>
        <dbReference type="ChEBI" id="CHEBI:29105"/>
        <label>1</label>
    </ligand>
</feature>
<sequence length="306" mass="36233">MKCSFCNNNAIYKDIDGNYYCKDHFIKYFEEKTINTIEKYKLIKPGERIGVGVSGGKDSNALLFFLNKYKEYFNIEVFGIHIDEGIKGYRDKDTEKLLEISKKYNLNVKIYRFTEYFNIRLDEAVKISKEYKSCTICGVWRRWLMWKAAKDLNLDKFATAHNLNDEVQTILMNIFEGNLKDLLKEGPYVGIVEGDFIPRIKPFYFNTEKENLLYSILNNLEPPFGECPFIVGEFRDIIRSKLYKLEDKYPGFHRNFLRNILEIIYKAKIDYKMKNNIKLRKCKICGYPTTREICRACEIKLKINNI</sequence>
<reference evidence="5" key="2">
    <citation type="submission" date="2017-05" db="EMBL/GenBank/DDBJ databases">
        <authorList>
            <person name="Song R."/>
            <person name="Chenine A.L."/>
            <person name="Ruprecht R.M."/>
        </authorList>
    </citation>
    <scope>NUCLEOTIDE SEQUENCE</scope>
    <source>
        <strain evidence="5">SCGC AB-777_F03</strain>
    </source>
</reference>
<dbReference type="Pfam" id="PF01171">
    <property type="entry name" value="ATP_bind_3"/>
    <property type="match status" value="1"/>
</dbReference>
<feature type="binding site" evidence="2">
    <location>
        <position position="285"/>
    </location>
    <ligand>
        <name>Zn(2+)</name>
        <dbReference type="ChEBI" id="CHEBI:29105"/>
        <label>2</label>
    </ligand>
</feature>
<dbReference type="InterPro" id="IPR035107">
    <property type="entry name" value="tRNA_thiolation_TtcA_Ctu1"/>
</dbReference>
<dbReference type="InterPro" id="IPR020554">
    <property type="entry name" value="UPF0021_CS"/>
</dbReference>
<evidence type="ECO:0000256" key="1">
    <source>
        <dbReference type="ARBA" id="ARBA00022679"/>
    </source>
</evidence>
<proteinExistence type="predicted"/>
<dbReference type="EMBL" id="QEFP01000001">
    <property type="protein sequence ID" value="PVU68922.1"/>
    <property type="molecule type" value="Genomic_DNA"/>
</dbReference>
<keyword evidence="2" id="KW-0479">Metal-binding</keyword>
<name>A0A2T9WM77_NANST</name>
<dbReference type="EMBL" id="QEFP02000004">
    <property type="protein sequence ID" value="MCC5446911.1"/>
    <property type="molecule type" value="Genomic_DNA"/>
</dbReference>
<dbReference type="InterPro" id="IPR000541">
    <property type="entry name" value="Ncs6/Tuc1/Ctu1"/>
</dbReference>
<dbReference type="Proteomes" id="UP000245509">
    <property type="component" value="Unassembled WGS sequence"/>
</dbReference>
<accession>A0A2T9WM77</accession>
<protein>
    <submittedName>
        <fullName evidence="5">TIGR00269 family protein</fullName>
    </submittedName>
</protein>
<dbReference type="Gene3D" id="3.40.50.620">
    <property type="entry name" value="HUPs"/>
    <property type="match status" value="1"/>
</dbReference>
<dbReference type="InterPro" id="IPR014729">
    <property type="entry name" value="Rossmann-like_a/b/a_fold"/>
</dbReference>
<dbReference type="GO" id="GO:0046872">
    <property type="term" value="F:metal ion binding"/>
    <property type="evidence" value="ECO:0007669"/>
    <property type="project" value="UniProtKB-KW"/>
</dbReference>
<dbReference type="RefSeq" id="WP_228615140.1">
    <property type="nucleotide sequence ID" value="NZ_QEFP02000004.1"/>
</dbReference>
<feature type="domain" description="tRNA(Ile)-lysidine/2-thiocytidine synthase N-terminal" evidence="3">
    <location>
        <begin position="49"/>
        <end position="183"/>
    </location>
</feature>
<dbReference type="NCBIfam" id="TIGR00269">
    <property type="entry name" value="TIGR00269 family protein"/>
    <property type="match status" value="1"/>
</dbReference>
<keyword evidence="1" id="KW-0808">Transferase</keyword>
<dbReference type="GO" id="GO:0002144">
    <property type="term" value="C:cytosolic tRNA wobble base thiouridylase complex"/>
    <property type="evidence" value="ECO:0007669"/>
    <property type="project" value="TreeGrafter"/>
</dbReference>
<evidence type="ECO:0000313" key="5">
    <source>
        <dbReference type="EMBL" id="PVU68922.1"/>
    </source>
</evidence>
<dbReference type="GO" id="GO:0016740">
    <property type="term" value="F:transferase activity"/>
    <property type="evidence" value="ECO:0007669"/>
    <property type="project" value="UniProtKB-KW"/>
</dbReference>
<comment type="caution">
    <text evidence="5">The sequence shown here is derived from an EMBL/GenBank/DDBJ whole genome shotgun (WGS) entry which is preliminary data.</text>
</comment>
<evidence type="ECO:0000259" key="3">
    <source>
        <dbReference type="Pfam" id="PF01171"/>
    </source>
</evidence>
<feature type="binding site" evidence="2">
    <location>
        <position position="297"/>
    </location>
    <ligand>
        <name>Zn(2+)</name>
        <dbReference type="ChEBI" id="CHEBI:29105"/>
        <label>2</label>
    </ligand>
</feature>
<dbReference type="PROSITE" id="PS01263">
    <property type="entry name" value="UPF0021"/>
    <property type="match status" value="1"/>
</dbReference>
<dbReference type="PIRSF" id="PIRSF004976">
    <property type="entry name" value="ATPase_YdaO"/>
    <property type="match status" value="1"/>
</dbReference>
<reference evidence="4" key="4">
    <citation type="submission" date="2021-11" db="EMBL/GenBank/DDBJ databases">
        <authorList>
            <person name="Munson-Mcgee J."/>
            <person name="Field E."/>
            <person name="Bateson M."/>
            <person name="Rooney C."/>
            <person name="Stepanauskas R."/>
            <person name="Young M."/>
        </authorList>
    </citation>
    <scope>NUCLEOTIDE SEQUENCE</scope>
    <source>
        <strain evidence="4">SCGC AB-777_F03</strain>
    </source>
</reference>
<feature type="binding site" evidence="2">
    <location>
        <position position="282"/>
    </location>
    <ligand>
        <name>Zn(2+)</name>
        <dbReference type="ChEBI" id="CHEBI:29105"/>
        <label>2</label>
    </ligand>
</feature>
<dbReference type="InterPro" id="IPR011063">
    <property type="entry name" value="TilS/TtcA_N"/>
</dbReference>
<organism evidence="5">
    <name type="scientific">Nanobsidianus stetteri</name>
    <dbReference type="NCBI Taxonomy" id="1294122"/>
    <lineage>
        <taxon>Archaea</taxon>
        <taxon>Nanobdellota</taxon>
        <taxon>Candidatus Nanoarchaeia</taxon>
        <taxon>Nanoarchaeales</taxon>
        <taxon>Nanopusillaceae</taxon>
        <taxon>Candidatus Nanobsidianus</taxon>
    </lineage>
</organism>
<gene>
    <name evidence="4" type="ORF">DDW03_000630</name>
    <name evidence="5" type="ORF">DDW03_00100</name>
</gene>
<dbReference type="PANTHER" id="PTHR11807">
    <property type="entry name" value="ATPASES OF THE PP SUPERFAMILY-RELATED"/>
    <property type="match status" value="1"/>
</dbReference>
<evidence type="ECO:0000313" key="4">
    <source>
        <dbReference type="EMBL" id="MCC5446911.1"/>
    </source>
</evidence>
<dbReference type="AlphaFoldDB" id="A0A2T9WM77"/>
<feature type="binding site" evidence="2">
    <location>
        <position position="3"/>
    </location>
    <ligand>
        <name>Zn(2+)</name>
        <dbReference type="ChEBI" id="CHEBI:29105"/>
        <label>1</label>
    </ligand>
</feature>
<reference evidence="4" key="3">
    <citation type="submission" date="2017-05" db="EMBL/GenBank/DDBJ databases">
        <authorList>
            <person name="Munson-Mcgee J.H."/>
        </authorList>
    </citation>
    <scope>NUCLEOTIDE SEQUENCE</scope>
    <source>
        <strain evidence="4">SCGC AB-777_F03</strain>
    </source>
</reference>
<keyword evidence="2" id="KW-0862">Zinc</keyword>
<dbReference type="PANTHER" id="PTHR11807:SF12">
    <property type="entry name" value="CYTOPLASMIC TRNA 2-THIOLATION PROTEIN 1"/>
    <property type="match status" value="1"/>
</dbReference>
<feature type="binding site" evidence="2">
    <location>
        <position position="24"/>
    </location>
    <ligand>
        <name>Zn(2+)</name>
        <dbReference type="ChEBI" id="CHEBI:29105"/>
        <label>1</label>
    </ligand>
</feature>
<dbReference type="GO" id="GO:0002143">
    <property type="term" value="P:tRNA wobble position uridine thiolation"/>
    <property type="evidence" value="ECO:0007669"/>
    <property type="project" value="TreeGrafter"/>
</dbReference>
<feature type="binding site" evidence="2">
    <location>
        <position position="294"/>
    </location>
    <ligand>
        <name>Zn(2+)</name>
        <dbReference type="ChEBI" id="CHEBI:29105"/>
        <label>2</label>
    </ligand>
</feature>
<dbReference type="GO" id="GO:0000049">
    <property type="term" value="F:tRNA binding"/>
    <property type="evidence" value="ECO:0007669"/>
    <property type="project" value="InterPro"/>
</dbReference>
<feature type="binding site" evidence="2">
    <location>
        <position position="6"/>
    </location>
    <ligand>
        <name>Zn(2+)</name>
        <dbReference type="ChEBI" id="CHEBI:29105"/>
        <label>1</label>
    </ligand>
</feature>
<reference evidence="5" key="1">
    <citation type="journal article" date="2015" name="Appl. Environ. Microbiol.">
        <title>Nanoarchaeota, Their Sulfolobales Host, and Nanoarchaeota Virus Distribution across Yellowstone National Park Hot Springs.</title>
        <authorList>
            <person name="Munson-McGee J.H."/>
            <person name="Field E.K."/>
            <person name="Bateson M."/>
            <person name="Rooney C."/>
            <person name="Stepanauskas R."/>
            <person name="Young M.J."/>
        </authorList>
    </citation>
    <scope>NUCLEOTIDE SEQUENCE [LARGE SCALE GENOMIC DNA]</scope>
    <source>
        <strain evidence="5">SCGC AB-777_F03</strain>
    </source>
</reference>
<evidence type="ECO:0000256" key="2">
    <source>
        <dbReference type="PIRSR" id="PIRSR004976-50"/>
    </source>
</evidence>